<protein>
    <recommendedName>
        <fullName evidence="3">DUF1659 domain-containing protein</fullName>
    </recommendedName>
</protein>
<dbReference type="EMBL" id="JBHTOK010000073">
    <property type="protein sequence ID" value="MFD1441692.1"/>
    <property type="molecule type" value="Genomic_DNA"/>
</dbReference>
<sequence>MAALRMTFLATDGTSKSRQFGDYNPSTINEQAARDLANLMAALHMWRDEDKDNQYEEVTGITLIETTRTNLDEE</sequence>
<evidence type="ECO:0000313" key="1">
    <source>
        <dbReference type="EMBL" id="MFD1441692.1"/>
    </source>
</evidence>
<organism evidence="1 2">
    <name type="scientific">Lacticaseibacillus hegangensis</name>
    <dbReference type="NCBI Taxonomy" id="2486010"/>
    <lineage>
        <taxon>Bacteria</taxon>
        <taxon>Bacillati</taxon>
        <taxon>Bacillota</taxon>
        <taxon>Bacilli</taxon>
        <taxon>Lactobacillales</taxon>
        <taxon>Lactobacillaceae</taxon>
        <taxon>Lacticaseibacillus</taxon>
    </lineage>
</organism>
<accession>A0ABW4D0R0</accession>
<proteinExistence type="predicted"/>
<dbReference type="RefSeq" id="WP_125756173.1">
    <property type="nucleotide sequence ID" value="NZ_JBHTOK010000073.1"/>
</dbReference>
<evidence type="ECO:0008006" key="3">
    <source>
        <dbReference type="Google" id="ProtNLM"/>
    </source>
</evidence>
<comment type="caution">
    <text evidence="1">The sequence shown here is derived from an EMBL/GenBank/DDBJ whole genome shotgun (WGS) entry which is preliminary data.</text>
</comment>
<gene>
    <name evidence="1" type="ORF">ACFQ5K_09930</name>
</gene>
<keyword evidence="2" id="KW-1185">Reference proteome</keyword>
<evidence type="ECO:0000313" key="2">
    <source>
        <dbReference type="Proteomes" id="UP001597212"/>
    </source>
</evidence>
<name>A0ABW4D0R0_9LACO</name>
<reference evidence="2" key="1">
    <citation type="journal article" date="2019" name="Int. J. Syst. Evol. Microbiol.">
        <title>The Global Catalogue of Microorganisms (GCM) 10K type strain sequencing project: providing services to taxonomists for standard genome sequencing and annotation.</title>
        <authorList>
            <consortium name="The Broad Institute Genomics Platform"/>
            <consortium name="The Broad Institute Genome Sequencing Center for Infectious Disease"/>
            <person name="Wu L."/>
            <person name="Ma J."/>
        </authorList>
    </citation>
    <scope>NUCLEOTIDE SEQUENCE [LARGE SCALE GENOMIC DNA]</scope>
    <source>
        <strain evidence="2">CCM 8912</strain>
    </source>
</reference>
<dbReference type="Proteomes" id="UP001597212">
    <property type="component" value="Unassembled WGS sequence"/>
</dbReference>